<feature type="transmembrane region" description="Helical" evidence="5">
    <location>
        <begin position="128"/>
        <end position="148"/>
    </location>
</feature>
<keyword evidence="4" id="KW-0067">ATP-binding</keyword>
<name>X6N203_RETFI</name>
<proteinExistence type="predicted"/>
<dbReference type="EMBL" id="ASPP01013784">
    <property type="protein sequence ID" value="ETO19332.1"/>
    <property type="molecule type" value="Genomic_DNA"/>
</dbReference>
<comment type="caution">
    <text evidence="6">The sequence shown here is derived from an EMBL/GenBank/DDBJ whole genome shotgun (WGS) entry which is preliminary data.</text>
</comment>
<dbReference type="PANTHER" id="PTHR14025">
    <property type="entry name" value="FANCONI ANEMIA GROUP M FANCM FAMILY MEMBER"/>
    <property type="match status" value="1"/>
</dbReference>
<evidence type="ECO:0000256" key="4">
    <source>
        <dbReference type="ARBA" id="ARBA00022840"/>
    </source>
</evidence>
<keyword evidence="2" id="KW-0378">Hydrolase</keyword>
<dbReference type="GO" id="GO:0009378">
    <property type="term" value="F:four-way junction helicase activity"/>
    <property type="evidence" value="ECO:0007669"/>
    <property type="project" value="TreeGrafter"/>
</dbReference>
<evidence type="ECO:0000256" key="2">
    <source>
        <dbReference type="ARBA" id="ARBA00022801"/>
    </source>
</evidence>
<keyword evidence="3" id="KW-0347">Helicase</keyword>
<accession>X6N203</accession>
<organism evidence="6 7">
    <name type="scientific">Reticulomyxa filosa</name>
    <dbReference type="NCBI Taxonomy" id="46433"/>
    <lineage>
        <taxon>Eukaryota</taxon>
        <taxon>Sar</taxon>
        <taxon>Rhizaria</taxon>
        <taxon>Retaria</taxon>
        <taxon>Foraminifera</taxon>
        <taxon>Monothalamids</taxon>
        <taxon>Reticulomyxidae</taxon>
        <taxon>Reticulomyxa</taxon>
    </lineage>
</organism>
<dbReference type="GO" id="GO:0043138">
    <property type="term" value="F:3'-5' DNA helicase activity"/>
    <property type="evidence" value="ECO:0007669"/>
    <property type="project" value="TreeGrafter"/>
</dbReference>
<dbReference type="InterPro" id="IPR027417">
    <property type="entry name" value="P-loop_NTPase"/>
</dbReference>
<gene>
    <name evidence="6" type="ORF">RFI_17898</name>
</gene>
<dbReference type="GO" id="GO:0016787">
    <property type="term" value="F:hydrolase activity"/>
    <property type="evidence" value="ECO:0007669"/>
    <property type="project" value="UniProtKB-KW"/>
</dbReference>
<evidence type="ECO:0000313" key="6">
    <source>
        <dbReference type="EMBL" id="ETO19332.1"/>
    </source>
</evidence>
<dbReference type="GO" id="GO:0005524">
    <property type="term" value="F:ATP binding"/>
    <property type="evidence" value="ECO:0007669"/>
    <property type="project" value="UniProtKB-KW"/>
</dbReference>
<keyword evidence="7" id="KW-1185">Reference proteome</keyword>
<dbReference type="Proteomes" id="UP000023152">
    <property type="component" value="Unassembled WGS sequence"/>
</dbReference>
<dbReference type="GO" id="GO:0045003">
    <property type="term" value="P:double-strand break repair via synthesis-dependent strand annealing"/>
    <property type="evidence" value="ECO:0007669"/>
    <property type="project" value="TreeGrafter"/>
</dbReference>
<keyword evidence="5" id="KW-0472">Membrane</keyword>
<keyword evidence="5" id="KW-0812">Transmembrane</keyword>
<dbReference type="SUPFAM" id="SSF52540">
    <property type="entry name" value="P-loop containing nucleoside triphosphate hydrolases"/>
    <property type="match status" value="1"/>
</dbReference>
<evidence type="ECO:0000256" key="5">
    <source>
        <dbReference type="SAM" id="Phobius"/>
    </source>
</evidence>
<reference evidence="6 7" key="1">
    <citation type="journal article" date="2013" name="Curr. Biol.">
        <title>The Genome of the Foraminiferan Reticulomyxa filosa.</title>
        <authorList>
            <person name="Glockner G."/>
            <person name="Hulsmann N."/>
            <person name="Schleicher M."/>
            <person name="Noegel A.A."/>
            <person name="Eichinger L."/>
            <person name="Gallinger C."/>
            <person name="Pawlowski J."/>
            <person name="Sierra R."/>
            <person name="Euteneuer U."/>
            <person name="Pillet L."/>
            <person name="Moustafa A."/>
            <person name="Platzer M."/>
            <person name="Groth M."/>
            <person name="Szafranski K."/>
            <person name="Schliwa M."/>
        </authorList>
    </citation>
    <scope>NUCLEOTIDE SEQUENCE [LARGE SCALE GENOMIC DNA]</scope>
</reference>
<evidence type="ECO:0008006" key="8">
    <source>
        <dbReference type="Google" id="ProtNLM"/>
    </source>
</evidence>
<evidence type="ECO:0000313" key="7">
    <source>
        <dbReference type="Proteomes" id="UP000023152"/>
    </source>
</evidence>
<feature type="transmembrane region" description="Helical" evidence="5">
    <location>
        <begin position="96"/>
        <end position="116"/>
    </location>
</feature>
<dbReference type="GO" id="GO:0000400">
    <property type="term" value="F:four-way junction DNA binding"/>
    <property type="evidence" value="ECO:0007669"/>
    <property type="project" value="TreeGrafter"/>
</dbReference>
<keyword evidence="1" id="KW-0547">Nucleotide-binding</keyword>
<evidence type="ECO:0000256" key="1">
    <source>
        <dbReference type="ARBA" id="ARBA00022741"/>
    </source>
</evidence>
<dbReference type="PANTHER" id="PTHR14025:SF20">
    <property type="entry name" value="FANCONI ANEMIA GROUP M PROTEIN"/>
    <property type="match status" value="1"/>
</dbReference>
<protein>
    <recommendedName>
        <fullName evidence="8">Helicase C-terminal domain-containing protein</fullName>
    </recommendedName>
</protein>
<keyword evidence="5" id="KW-1133">Transmembrane helix</keyword>
<dbReference type="GO" id="GO:0036297">
    <property type="term" value="P:interstrand cross-link repair"/>
    <property type="evidence" value="ECO:0007669"/>
    <property type="project" value="TreeGrafter"/>
</dbReference>
<dbReference type="AlphaFoldDB" id="X6N203"/>
<evidence type="ECO:0000256" key="3">
    <source>
        <dbReference type="ARBA" id="ARBA00022806"/>
    </source>
</evidence>
<sequence>MVVNYDIPKSVLRNVQRSGRTGRRRVGRCIYLMTGPNEEQDYNKYKRQKQSILDIKSRKYTFYSDAPRMFPKAFFPALQRIKLIPPTKFCNPLSPFFFFLFVCLFVLYVACVYICVNKTIQKKVCAQLKSFYTFISLSLYMHIIIYAWNKKKKKNNYFVCLQDTGFITFTQETAVRSKFGLNENAGESNNNFRNKVQEVIGQTLCYQSDFNLISKIRHSTTTHFMVSLLQKLEDVAEIEQDFNEL</sequence>
<feature type="non-terminal residue" evidence="6">
    <location>
        <position position="245"/>
    </location>
</feature>
<dbReference type="Gene3D" id="3.40.50.300">
    <property type="entry name" value="P-loop containing nucleotide triphosphate hydrolases"/>
    <property type="match status" value="1"/>
</dbReference>